<organism evidence="1 2">
    <name type="scientific">Candidatus Epulonipiscium fishelsonii</name>
    <dbReference type="NCBI Taxonomy" id="77094"/>
    <lineage>
        <taxon>Bacteria</taxon>
        <taxon>Bacillati</taxon>
        <taxon>Bacillota</taxon>
        <taxon>Clostridia</taxon>
        <taxon>Lachnospirales</taxon>
        <taxon>Lachnospiraceae</taxon>
        <taxon>Candidatus Epulonipiscium</taxon>
    </lineage>
</organism>
<accession>A0ACC8XAB7</accession>
<keyword evidence="2" id="KW-1185">Reference proteome</keyword>
<reference evidence="1" key="1">
    <citation type="submission" date="2016-08" db="EMBL/GenBank/DDBJ databases">
        <authorList>
            <person name="Ngugi D.K."/>
            <person name="Miyake S."/>
            <person name="Stingl U."/>
        </authorList>
    </citation>
    <scope>NUCLEOTIDE SEQUENCE</scope>
    <source>
        <strain evidence="1">SCG-D08WGA-EpuloA1</strain>
    </source>
</reference>
<protein>
    <submittedName>
        <fullName evidence="1">16S rRNA methyltransferase G</fullName>
    </submittedName>
</protein>
<keyword evidence="1" id="KW-0489">Methyltransferase</keyword>
<gene>
    <name evidence="1" type="ORF">AN640_01795</name>
</gene>
<dbReference type="EMBL" id="LJHD01000264">
    <property type="protein sequence ID" value="ONI39316.1"/>
    <property type="molecule type" value="Genomic_DNA"/>
</dbReference>
<sequence length="212" mass="23540">MLKTGAQQIGINLSETQIEQFLLYKDLLIEWNNKINLTTIIDEEEIIKKHFLDCMTIAEAVDLSKVNTIIDVGSGAGFPGIVIKIICPNIKVTLVDSLNKRIKFLNIVINELGLENIECIHSRAEDLGKNLSYREKFDLCASRAVAQLSVLSEYTLPFVKVGGMLVALKGPNIEEEMSTGKKAIHILGGKLDKIRDIVVPFTQLNHKIVIIG</sequence>
<dbReference type="Proteomes" id="UP000188637">
    <property type="component" value="Unassembled WGS sequence"/>
</dbReference>
<proteinExistence type="predicted"/>
<evidence type="ECO:0000313" key="1">
    <source>
        <dbReference type="EMBL" id="ONI39316.1"/>
    </source>
</evidence>
<name>A0ACC8XAB7_9FIRM</name>
<comment type="caution">
    <text evidence="1">The sequence shown here is derived from an EMBL/GenBank/DDBJ whole genome shotgun (WGS) entry which is preliminary data.</text>
</comment>
<keyword evidence="1" id="KW-0808">Transferase</keyword>
<evidence type="ECO:0000313" key="2">
    <source>
        <dbReference type="Proteomes" id="UP000188637"/>
    </source>
</evidence>